<evidence type="ECO:0000313" key="1">
    <source>
        <dbReference type="EMBL" id="MEI4279162.1"/>
    </source>
</evidence>
<dbReference type="EMBL" id="JBAPLV010000011">
    <property type="protein sequence ID" value="MEI4279162.1"/>
    <property type="molecule type" value="Genomic_DNA"/>
</dbReference>
<dbReference type="Proteomes" id="UP001373496">
    <property type="component" value="Unassembled WGS sequence"/>
</dbReference>
<protein>
    <recommendedName>
        <fullName evidence="3">Matrixin</fullName>
    </recommendedName>
</protein>
<dbReference type="Gene3D" id="3.40.390.10">
    <property type="entry name" value="Collagenase (Catalytic Domain)"/>
    <property type="match status" value="1"/>
</dbReference>
<dbReference type="SUPFAM" id="SSF55486">
    <property type="entry name" value="Metalloproteases ('zincins'), catalytic domain"/>
    <property type="match status" value="1"/>
</dbReference>
<gene>
    <name evidence="1" type="ORF">UXQ13_11870</name>
</gene>
<sequence length="234" mass="24326">MPSTPRRRRSRIRFAALLLVAVEIPLFAGLLVAQVADPTRARAAGDHAFLVQAADGTPVTWDPCSPVGYVVDWTDAPDGALALVTDAVATVEEATGLTFTALGSTQLSPDQDGATDPLPGGAEVLVSWVPTAQDELFAAGEAIGWARPMVVGGRSGGQVYGRGQIVLDAGWFADASPTRARGVLLHELGHLVGLDHVEDPSQLMDAGGSLGREYQQGDLEGLARLGPLAGPRCS</sequence>
<dbReference type="RefSeq" id="WP_336392356.1">
    <property type="nucleotide sequence ID" value="NZ_JBAPLV010000011.1"/>
</dbReference>
<organism evidence="1 2">
    <name type="scientific">Klenkia terrae</name>
    <dbReference type="NCBI Taxonomy" id="1052259"/>
    <lineage>
        <taxon>Bacteria</taxon>
        <taxon>Bacillati</taxon>
        <taxon>Actinomycetota</taxon>
        <taxon>Actinomycetes</taxon>
        <taxon>Geodermatophilales</taxon>
        <taxon>Geodermatophilaceae</taxon>
        <taxon>Klenkia</taxon>
    </lineage>
</organism>
<evidence type="ECO:0008006" key="3">
    <source>
        <dbReference type="Google" id="ProtNLM"/>
    </source>
</evidence>
<proteinExistence type="predicted"/>
<comment type="caution">
    <text evidence="1">The sequence shown here is derived from an EMBL/GenBank/DDBJ whole genome shotgun (WGS) entry which is preliminary data.</text>
</comment>
<keyword evidence="2" id="KW-1185">Reference proteome</keyword>
<dbReference type="InterPro" id="IPR024079">
    <property type="entry name" value="MetalloPept_cat_dom_sf"/>
</dbReference>
<evidence type="ECO:0000313" key="2">
    <source>
        <dbReference type="Proteomes" id="UP001373496"/>
    </source>
</evidence>
<reference evidence="1 2" key="1">
    <citation type="submission" date="2024-03" db="EMBL/GenBank/DDBJ databases">
        <title>Draft genome sequence of Klenkia terrae.</title>
        <authorList>
            <person name="Duangmal K."/>
            <person name="Chantavorakit T."/>
        </authorList>
    </citation>
    <scope>NUCLEOTIDE SEQUENCE [LARGE SCALE GENOMIC DNA]</scope>
    <source>
        <strain evidence="1 2">JCM 17786</strain>
    </source>
</reference>
<accession>A0ABU8E6E9</accession>
<name>A0ABU8E6E9_9ACTN</name>